<keyword evidence="1" id="KW-1133">Transmembrane helix</keyword>
<comment type="caution">
    <text evidence="2">The sequence shown here is derived from an EMBL/GenBank/DDBJ whole genome shotgun (WGS) entry which is preliminary data.</text>
</comment>
<accession>A0A7W6ERN7</accession>
<evidence type="ECO:0000256" key="1">
    <source>
        <dbReference type="SAM" id="Phobius"/>
    </source>
</evidence>
<sequence length="162" mass="18055">MEEEKENKLQELLKKADWDAPSPLFTDKLMLKIEAEAALSEVKEPALRMLLQQHGLEKTAPDFTKNVLTQIAPPKTVFAPIIPTYVWYMVATFVGALLVFGLFFPQKNSSGTVPRGVKLISFDVSKLTSAIPDQLLMGAVAVCVLLVFDYVIRYGKNNVQQV</sequence>
<keyword evidence="1" id="KW-0472">Membrane</keyword>
<feature type="transmembrane region" description="Helical" evidence="1">
    <location>
        <begin position="85"/>
        <end position="104"/>
    </location>
</feature>
<gene>
    <name evidence="2" type="ORF">FHS57_003920</name>
</gene>
<organism evidence="2 3">
    <name type="scientific">Runella defluvii</name>
    <dbReference type="NCBI Taxonomy" id="370973"/>
    <lineage>
        <taxon>Bacteria</taxon>
        <taxon>Pseudomonadati</taxon>
        <taxon>Bacteroidota</taxon>
        <taxon>Cytophagia</taxon>
        <taxon>Cytophagales</taxon>
        <taxon>Spirosomataceae</taxon>
        <taxon>Runella</taxon>
    </lineage>
</organism>
<evidence type="ECO:0000313" key="2">
    <source>
        <dbReference type="EMBL" id="MBB3839909.1"/>
    </source>
</evidence>
<reference evidence="2 3" key="1">
    <citation type="submission" date="2020-08" db="EMBL/GenBank/DDBJ databases">
        <title>Genomic Encyclopedia of Type Strains, Phase IV (KMG-IV): sequencing the most valuable type-strain genomes for metagenomic binning, comparative biology and taxonomic classification.</title>
        <authorList>
            <person name="Goeker M."/>
        </authorList>
    </citation>
    <scope>NUCLEOTIDE SEQUENCE [LARGE SCALE GENOMIC DNA]</scope>
    <source>
        <strain evidence="2 3">DSM 17976</strain>
    </source>
</reference>
<dbReference type="Proteomes" id="UP000541352">
    <property type="component" value="Unassembled WGS sequence"/>
</dbReference>
<dbReference type="AlphaFoldDB" id="A0A7W6ERN7"/>
<proteinExistence type="predicted"/>
<keyword evidence="3" id="KW-1185">Reference proteome</keyword>
<name>A0A7W6ERN7_9BACT</name>
<protein>
    <submittedName>
        <fullName evidence="2">Uncharacterized protein</fullName>
    </submittedName>
</protein>
<evidence type="ECO:0000313" key="3">
    <source>
        <dbReference type="Proteomes" id="UP000541352"/>
    </source>
</evidence>
<feature type="transmembrane region" description="Helical" evidence="1">
    <location>
        <begin position="135"/>
        <end position="152"/>
    </location>
</feature>
<keyword evidence="1" id="KW-0812">Transmembrane</keyword>
<dbReference type="EMBL" id="JACIBY010000008">
    <property type="protein sequence ID" value="MBB3839909.1"/>
    <property type="molecule type" value="Genomic_DNA"/>
</dbReference>
<dbReference type="RefSeq" id="WP_183976555.1">
    <property type="nucleotide sequence ID" value="NZ_JACIBY010000008.1"/>
</dbReference>